<proteinExistence type="predicted"/>
<dbReference type="SUPFAM" id="SSF48452">
    <property type="entry name" value="TPR-like"/>
    <property type="match status" value="2"/>
</dbReference>
<gene>
    <name evidence="4" type="ordered locus">Dalk_1742</name>
</gene>
<dbReference type="InterPro" id="IPR029035">
    <property type="entry name" value="DHS-like_NAD/FAD-binding_dom"/>
</dbReference>
<evidence type="ECO:0000256" key="1">
    <source>
        <dbReference type="ARBA" id="ARBA00022737"/>
    </source>
</evidence>
<accession>B8FFN4</accession>
<dbReference type="SMART" id="SM00028">
    <property type="entry name" value="TPR"/>
    <property type="match status" value="5"/>
</dbReference>
<dbReference type="SUPFAM" id="SSF52467">
    <property type="entry name" value="DHS-like NAD/FAD-binding domain"/>
    <property type="match status" value="1"/>
</dbReference>
<dbReference type="PANTHER" id="PTHR45641">
    <property type="entry name" value="TETRATRICOPEPTIDE REPEAT PROTEIN (AFU_ORTHOLOGUE AFUA_6G03870)"/>
    <property type="match status" value="1"/>
</dbReference>
<reference evidence="4 5" key="1">
    <citation type="journal article" date="2012" name="Environ. Microbiol.">
        <title>The genome sequence of Desulfatibacillum alkenivorans AK-01: a blueprint for anaerobic alkane oxidation.</title>
        <authorList>
            <person name="Callaghan A.V."/>
            <person name="Morris B.E."/>
            <person name="Pereira I.A."/>
            <person name="McInerney M.J."/>
            <person name="Austin R.N."/>
            <person name="Groves J.T."/>
            <person name="Kukor J.J."/>
            <person name="Suflita J.M."/>
            <person name="Young L.Y."/>
            <person name="Zylstra G.J."/>
            <person name="Wawrik B."/>
        </authorList>
    </citation>
    <scope>NUCLEOTIDE SEQUENCE [LARGE SCALE GENOMIC DNA]</scope>
    <source>
        <strain evidence="4 5">AK-01</strain>
    </source>
</reference>
<dbReference type="eggNOG" id="COG0457">
    <property type="taxonomic scope" value="Bacteria"/>
</dbReference>
<dbReference type="Gene3D" id="3.40.50.1220">
    <property type="entry name" value="TPP-binding domain"/>
    <property type="match status" value="1"/>
</dbReference>
<dbReference type="HOGENOM" id="CLU_257229_0_0_7"/>
<dbReference type="PANTHER" id="PTHR45641:SF19">
    <property type="entry name" value="NEPHROCYSTIN-3"/>
    <property type="match status" value="1"/>
</dbReference>
<organism evidence="4 5">
    <name type="scientific">Desulfatibacillum aliphaticivorans</name>
    <dbReference type="NCBI Taxonomy" id="218208"/>
    <lineage>
        <taxon>Bacteria</taxon>
        <taxon>Pseudomonadati</taxon>
        <taxon>Thermodesulfobacteriota</taxon>
        <taxon>Desulfobacteria</taxon>
        <taxon>Desulfobacterales</taxon>
        <taxon>Desulfatibacillaceae</taxon>
        <taxon>Desulfatibacillum</taxon>
    </lineage>
</organism>
<dbReference type="Gene3D" id="1.25.40.10">
    <property type="entry name" value="Tetratricopeptide repeat domain"/>
    <property type="match status" value="2"/>
</dbReference>
<dbReference type="InterPro" id="IPR011990">
    <property type="entry name" value="TPR-like_helical_dom_sf"/>
</dbReference>
<dbReference type="SUPFAM" id="SSF52540">
    <property type="entry name" value="P-loop containing nucleoside triphosphate hydrolases"/>
    <property type="match status" value="1"/>
</dbReference>
<keyword evidence="1" id="KW-0677">Repeat</keyword>
<dbReference type="Pfam" id="PF13374">
    <property type="entry name" value="TPR_10"/>
    <property type="match status" value="1"/>
</dbReference>
<dbReference type="Proteomes" id="UP000000739">
    <property type="component" value="Chromosome"/>
</dbReference>
<dbReference type="RefSeq" id="WP_012610873.1">
    <property type="nucleotide sequence ID" value="NC_011768.1"/>
</dbReference>
<name>B8FFN4_DESAL</name>
<keyword evidence="2 3" id="KW-0802">TPR repeat</keyword>
<evidence type="ECO:0000313" key="4">
    <source>
        <dbReference type="EMBL" id="ACL03439.1"/>
    </source>
</evidence>
<sequence length="1357" mass="150315">MSAPDHSDNPRDIFCNFIKINSPVLWVGAGLSIDAGYPTITRLAQGVREHALDDSLKSLNDYKLIDAFLEKSKAPDLDRILSGLISVGCKCTESHRAAARLAKAGFFKTVITTNYDRLLEDAFNQEGVDYLPQVLENNLRIPTDGKVRLIKIHGDVGDWKNVILSGASYETFAENFPLLTKQLDLLLSRENVLFAGCSMQDERILSWVEKLSEKEKGQVPQWIVPMTSGDRDKLESAKAPGGGSAADLLKSMKLDYLELPDYNALKTWLNAAADELPPEKPDRDLVVEIQAGEEWEISCGESGPFKATPLSKDEDFLAALEALEKIIHVPLPCDENGRMASELADKRAVIDDFAKKIGEGLAGLLGTKVREALEIKLKQRTPIPLLRLRVQGGQAHQVLALPWELLFVDGEFPVKEARLDIVRECVGESLPELPPASGDFKVMVHIASPEDVEGRGALGHEEESYRLVLSMEEAAGDAVFYLASCHGLTPDQCTPGKPGEAHRSRQLTEVEAVKGHSPSSASILHEEGCAAVLGYYGPVGDHLSTRAEAVFYGKIASGGLLTDAVRQARSAMQKVLGEPGDYVIHPLGWSQLALYLRGDDRPVANHIPGGKAMAALEMNLHRSARPVQELEEARIGANGFIARRKIMAKIRSRYQKGQRVLVLYGPGGIGKTALALNLIPRLTEKNAPVIMLDGSRAGKAEEQIKDLWDQLAQGLEKHFFAEFKALMEKHEDAADWAFLFLEATKAVTEEWLLYLDNAETLQVNPDKDKGAPGVWLSPDLDSWWNSLCQLAKQGCGFTLMATTRYAPHGLKGSALVSVDALRKADILRMMRWFPCLRCIPLKLREGLASWLAGHARALVYLEGQLERLLDDQSPEEVLPEDWPALLDKARPLTGGKLTEDLYLDFIWERLSAPQKEHLHGLTALRRPAPEDAIQCLGTEAKSLKRLGLLTAYGAGLLWLHPTAAGFVADKTGQANKEHHLAIGEWYLERFDENKEMTSAQEAFFHLAEAQEAENAAGPADWLGKAFKKCFRFSEARDVLSKAIVLMPDAKLLEGLLFTRGYLLDDMGCFMLSFQDFTDAEHSARSRQNGDESMATALHGKANALVKMSRYGEALEAYERSLEIKKWVHRTEVHPDYAASLHGKANALYYMGRYSEAVNLYDKRLEIEKKLHKTEVHPDYAASLHGKANALYSMGRNSEAVALYDKRLEIERKVHKTEVHPDYASSLHGKASSLFRMGQYQEAVEAYGKSLEIKKMVYGSDRHPSCLPTLASMGMCHARMGELESALKVLSRALVIAEEGDYLWEKGNILFLTAQVTAAFDKAAAKPLALEAWDILSQFYKPDHPLMQDIAEFIHSLG</sequence>
<evidence type="ECO:0000256" key="3">
    <source>
        <dbReference type="PROSITE-ProRule" id="PRU00339"/>
    </source>
</evidence>
<dbReference type="EMBL" id="CP001322">
    <property type="protein sequence ID" value="ACL03439.1"/>
    <property type="molecule type" value="Genomic_DNA"/>
</dbReference>
<evidence type="ECO:0000256" key="2">
    <source>
        <dbReference type="ARBA" id="ARBA00022803"/>
    </source>
</evidence>
<dbReference type="KEGG" id="dal:Dalk_1742"/>
<evidence type="ECO:0000313" key="5">
    <source>
        <dbReference type="Proteomes" id="UP000000739"/>
    </source>
</evidence>
<dbReference type="Pfam" id="PF13424">
    <property type="entry name" value="TPR_12"/>
    <property type="match status" value="2"/>
</dbReference>
<protein>
    <submittedName>
        <fullName evidence="4">TPR repeat-containing protein</fullName>
    </submittedName>
</protein>
<dbReference type="eggNOG" id="COG1672">
    <property type="taxonomic scope" value="Bacteria"/>
</dbReference>
<dbReference type="InterPro" id="IPR019734">
    <property type="entry name" value="TPR_rpt"/>
</dbReference>
<dbReference type="eggNOG" id="COG0846">
    <property type="taxonomic scope" value="Bacteria"/>
</dbReference>
<feature type="repeat" description="TPR" evidence="3">
    <location>
        <begin position="1266"/>
        <end position="1299"/>
    </location>
</feature>
<dbReference type="PROSITE" id="PS50005">
    <property type="entry name" value="TPR"/>
    <property type="match status" value="1"/>
</dbReference>
<dbReference type="Gene3D" id="3.40.50.300">
    <property type="entry name" value="P-loop containing nucleotide triphosphate hydrolases"/>
    <property type="match status" value="1"/>
</dbReference>
<keyword evidence="5" id="KW-1185">Reference proteome</keyword>
<dbReference type="InterPro" id="IPR027417">
    <property type="entry name" value="P-loop_NTPase"/>
</dbReference>
<dbReference type="Pfam" id="PF13289">
    <property type="entry name" value="SIR2_2"/>
    <property type="match status" value="1"/>
</dbReference>